<dbReference type="RefSeq" id="WP_342075283.1">
    <property type="nucleotide sequence ID" value="NZ_CP151767.2"/>
</dbReference>
<proteinExistence type="predicted"/>
<dbReference type="PANTHER" id="PTHR19288">
    <property type="entry name" value="4-NITROPHENYLPHOSPHATASE-RELATED"/>
    <property type="match status" value="1"/>
</dbReference>
<evidence type="ECO:0000313" key="2">
    <source>
        <dbReference type="Proteomes" id="UP001470809"/>
    </source>
</evidence>
<dbReference type="InterPro" id="IPR023214">
    <property type="entry name" value="HAD_sf"/>
</dbReference>
<dbReference type="GO" id="GO:0016791">
    <property type="term" value="F:phosphatase activity"/>
    <property type="evidence" value="ECO:0007669"/>
    <property type="project" value="TreeGrafter"/>
</dbReference>
<evidence type="ECO:0000313" key="1">
    <source>
        <dbReference type="EMBL" id="WZU65954.1"/>
    </source>
</evidence>
<name>A0AAN0NKW3_9RHOB</name>
<accession>A0AAN0NKW3</accession>
<gene>
    <name evidence="1" type="ORF">AABB31_12715</name>
</gene>
<dbReference type="KEGG" id="yrh:AABB31_12715"/>
<dbReference type="GO" id="GO:0005737">
    <property type="term" value="C:cytoplasm"/>
    <property type="evidence" value="ECO:0007669"/>
    <property type="project" value="TreeGrafter"/>
</dbReference>
<dbReference type="Gene3D" id="3.40.50.1000">
    <property type="entry name" value="HAD superfamily/HAD-like"/>
    <property type="match status" value="2"/>
</dbReference>
<dbReference type="Pfam" id="PF13242">
    <property type="entry name" value="Hydrolase_like"/>
    <property type="match status" value="1"/>
</dbReference>
<keyword evidence="1" id="KW-0378">Hydrolase</keyword>
<sequence>MGYDDTWGTQDAFDRYEAVRHRMPGAQFPDQTQNCSGLVEIADHFDAFVLDSFGVLNVGETAIAGAVACMQTLRSKGKRLIVLTNAASYTRDVAVERYRRLGFDFIADEVVSSRDVAVSRLNSVLPNGNWGAIAAPDDRFEDIPAQVAHWTGQDVDGFLLLSSAALNNDMVARLAAALAEQNKPLVVANPDLVAPRETGLSKEPGYYAHALADDLEVAPVFFGKPFGNAYEDAKSWLADIAPHRIAMVGDTLHTDILGGAATGFKTILVRDHGLFAGHATAPFIESSGIRPDFSCASI</sequence>
<dbReference type="SUPFAM" id="SSF56784">
    <property type="entry name" value="HAD-like"/>
    <property type="match status" value="1"/>
</dbReference>
<dbReference type="Proteomes" id="UP001470809">
    <property type="component" value="Chromosome"/>
</dbReference>
<keyword evidence="2" id="KW-1185">Reference proteome</keyword>
<organism evidence="1 2">
    <name type="scientific">Yoonia rhodophyticola</name>
    <dbReference type="NCBI Taxonomy" id="3137370"/>
    <lineage>
        <taxon>Bacteria</taxon>
        <taxon>Pseudomonadati</taxon>
        <taxon>Pseudomonadota</taxon>
        <taxon>Alphaproteobacteria</taxon>
        <taxon>Rhodobacterales</taxon>
        <taxon>Paracoccaceae</taxon>
        <taxon>Yoonia</taxon>
    </lineage>
</organism>
<dbReference type="EMBL" id="CP151767">
    <property type="protein sequence ID" value="WZU65954.1"/>
    <property type="molecule type" value="Genomic_DNA"/>
</dbReference>
<dbReference type="PANTHER" id="PTHR19288:SF90">
    <property type="entry name" value="OS08G0542600 PROTEIN"/>
    <property type="match status" value="1"/>
</dbReference>
<protein>
    <submittedName>
        <fullName evidence="1">HAD-IIA family hydrolase</fullName>
    </submittedName>
</protein>
<dbReference type="AlphaFoldDB" id="A0AAN0NKW3"/>
<dbReference type="InterPro" id="IPR036412">
    <property type="entry name" value="HAD-like_sf"/>
</dbReference>
<reference evidence="1" key="1">
    <citation type="submission" date="2024-08" db="EMBL/GenBank/DDBJ databases">
        <title>Phylogenomic analyses of a clade within the roseobacter group suggest taxonomic reassignments of species of the genera Aestuariivita, Citreicella, Loktanella, Nautella, Pelagibaca, Ruegeria, Thalassobius, Thiobacimonas and Tropicibacter, and the proposal o.</title>
        <authorList>
            <person name="Jeon C.O."/>
        </authorList>
    </citation>
    <scope>NUCLEOTIDE SEQUENCE</scope>
    <source>
        <strain evidence="1">SS1-5</strain>
    </source>
</reference>
<dbReference type="Pfam" id="PF13344">
    <property type="entry name" value="Hydrolase_6"/>
    <property type="match status" value="1"/>
</dbReference>
<dbReference type="InterPro" id="IPR006357">
    <property type="entry name" value="HAD-SF_hydro_IIA"/>
</dbReference>